<dbReference type="SUPFAM" id="SSF56112">
    <property type="entry name" value="Protein kinase-like (PK-like)"/>
    <property type="match status" value="1"/>
</dbReference>
<name>A0A5C2S2J0_9APHY</name>
<proteinExistence type="predicted"/>
<dbReference type="InterPro" id="IPR011009">
    <property type="entry name" value="Kinase-like_dom_sf"/>
</dbReference>
<evidence type="ECO:0000313" key="3">
    <source>
        <dbReference type="EMBL" id="RPD57775.1"/>
    </source>
</evidence>
<feature type="compositionally biased region" description="Acidic residues" evidence="1">
    <location>
        <begin position="741"/>
        <end position="754"/>
    </location>
</feature>
<feature type="compositionally biased region" description="Acidic residues" evidence="1">
    <location>
        <begin position="647"/>
        <end position="656"/>
    </location>
</feature>
<reference evidence="3" key="1">
    <citation type="journal article" date="2018" name="Genome Biol. Evol.">
        <title>Genomics and development of Lentinus tigrinus, a white-rot wood-decaying mushroom with dimorphic fruiting bodies.</title>
        <authorList>
            <person name="Wu B."/>
            <person name="Xu Z."/>
            <person name="Knudson A."/>
            <person name="Carlson A."/>
            <person name="Chen N."/>
            <person name="Kovaka S."/>
            <person name="LaButti K."/>
            <person name="Lipzen A."/>
            <person name="Pennachio C."/>
            <person name="Riley R."/>
            <person name="Schakwitz W."/>
            <person name="Umezawa K."/>
            <person name="Ohm R.A."/>
            <person name="Grigoriev I.V."/>
            <person name="Nagy L.G."/>
            <person name="Gibbons J."/>
            <person name="Hibbett D."/>
        </authorList>
    </citation>
    <scope>NUCLEOTIDE SEQUENCE [LARGE SCALE GENOMIC DNA]</scope>
    <source>
        <strain evidence="3">ALCF2SS1-6</strain>
    </source>
</reference>
<dbReference type="PANTHER" id="PTHR38248">
    <property type="entry name" value="FUNK1 6"/>
    <property type="match status" value="1"/>
</dbReference>
<feature type="compositionally biased region" description="Basic and acidic residues" evidence="1">
    <location>
        <begin position="704"/>
        <end position="717"/>
    </location>
</feature>
<keyword evidence="4" id="KW-1185">Reference proteome</keyword>
<dbReference type="InterPro" id="IPR040976">
    <property type="entry name" value="Pkinase_fungal"/>
</dbReference>
<dbReference type="Pfam" id="PF17667">
    <property type="entry name" value="Pkinase_fungal"/>
    <property type="match status" value="1"/>
</dbReference>
<evidence type="ECO:0000256" key="1">
    <source>
        <dbReference type="SAM" id="MobiDB-lite"/>
    </source>
</evidence>
<dbReference type="InterPro" id="IPR008266">
    <property type="entry name" value="Tyr_kinase_AS"/>
</dbReference>
<feature type="compositionally biased region" description="Basic and acidic residues" evidence="1">
    <location>
        <begin position="667"/>
        <end position="676"/>
    </location>
</feature>
<evidence type="ECO:0000259" key="2">
    <source>
        <dbReference type="Pfam" id="PF17667"/>
    </source>
</evidence>
<dbReference type="PROSITE" id="PS00109">
    <property type="entry name" value="PROTEIN_KINASE_TYR"/>
    <property type="match status" value="1"/>
</dbReference>
<dbReference type="AlphaFoldDB" id="A0A5C2S2J0"/>
<sequence>MTRDQNQRELRRSMHGKITVMPYTTFMDYFVPDPRMSDEPLGHPCRTDVFKGMTKPKNEKEMYREIPKRLNATERPCRGFVVVSTPHKADSTSSSKIAPDCGIYPRDHAPKIDDANEYGRTDWSHLEITIECKRNFAQDPFDDTAANAEPFAQARRSALGQILSYAELVLQNQHRKHHFMIIFLGTFARLVYIDRACMFATRRFSYVKNEAWLTEFLWRYGRLTPAQRGFDTSAKRLHPKSTNEPLVTLMRKKRDAAVNGEIAVEPHILEAYKDSLDEKVPWWKLDVYDEDEDVTRSFVVGKPHFLAPGVRGRGTRCYIAQEVLKDDKGKPKLGDFVYLKDAWRVKHDEIEKEGTTLKFLNENKVPHVPTVVCHGDLPDQLTVSRAKWIEFTPGQDYYPIKEHQHYRIVVKEIGKSLSQFKNSRELVRALADVVQAHEAAYNCGFIHRDLSGGNILLCIDSKGNWRGLLTDWELAKNILTTSHERQPERTGTWQFMSAHVQNDPGRVVVIADELESVFHILIFYTVRFCHHNLPDNDVGQFLYDYFDSRATFSQGARSGLTKRVAMKYGDINLETYKGYDTSLKFVWPKDTPEANEDPDYSHPLNPIISTLLAWFEAHYALAALANTEGTAEVPSTDDRKHVNADAGGDDDDDDVPNSEHHKHHRPPVKDSQKIKEDAAMLATHSETRWLLKDALRKGKLWPSESEKTADKRPKDGFVGDCDPDSVDVFPAFFGINRGGAEENELEDEDEDEEEAMQRAGDSETEGTLVEDNPFAVDIGLLSGAALPQYRMPRSPPPPSSMTSTSSRKRPHDDSPKESTTPTKRSRLDDSE</sequence>
<protein>
    <recommendedName>
        <fullName evidence="2">Fungal-type protein kinase domain-containing protein</fullName>
    </recommendedName>
</protein>
<dbReference type="PANTHER" id="PTHR38248:SF2">
    <property type="entry name" value="FUNK1 11"/>
    <property type="match status" value="1"/>
</dbReference>
<feature type="domain" description="Fungal-type protein kinase" evidence="2">
    <location>
        <begin position="152"/>
        <end position="523"/>
    </location>
</feature>
<evidence type="ECO:0000313" key="4">
    <source>
        <dbReference type="Proteomes" id="UP000313359"/>
    </source>
</evidence>
<dbReference type="Gene3D" id="1.10.510.10">
    <property type="entry name" value="Transferase(Phosphotransferase) domain 1"/>
    <property type="match status" value="1"/>
</dbReference>
<dbReference type="GO" id="GO:0004672">
    <property type="term" value="F:protein kinase activity"/>
    <property type="evidence" value="ECO:0007669"/>
    <property type="project" value="InterPro"/>
</dbReference>
<feature type="region of interest" description="Disordered" evidence="1">
    <location>
        <begin position="701"/>
        <end position="723"/>
    </location>
</feature>
<feature type="region of interest" description="Disordered" evidence="1">
    <location>
        <begin position="736"/>
        <end position="831"/>
    </location>
</feature>
<gene>
    <name evidence="3" type="ORF">L227DRAFT_602351</name>
</gene>
<dbReference type="EMBL" id="ML122279">
    <property type="protein sequence ID" value="RPD57775.1"/>
    <property type="molecule type" value="Genomic_DNA"/>
</dbReference>
<organism evidence="3 4">
    <name type="scientific">Lentinus tigrinus ALCF2SS1-6</name>
    <dbReference type="NCBI Taxonomy" id="1328759"/>
    <lineage>
        <taxon>Eukaryota</taxon>
        <taxon>Fungi</taxon>
        <taxon>Dikarya</taxon>
        <taxon>Basidiomycota</taxon>
        <taxon>Agaricomycotina</taxon>
        <taxon>Agaricomycetes</taxon>
        <taxon>Polyporales</taxon>
        <taxon>Polyporaceae</taxon>
        <taxon>Lentinus</taxon>
    </lineage>
</organism>
<dbReference type="Proteomes" id="UP000313359">
    <property type="component" value="Unassembled WGS sequence"/>
</dbReference>
<accession>A0A5C2S2J0</accession>
<feature type="region of interest" description="Disordered" evidence="1">
    <location>
        <begin position="629"/>
        <end position="676"/>
    </location>
</feature>
<dbReference type="OrthoDB" id="2756888at2759"/>